<organism evidence="4 5">
    <name type="scientific">Pseudoloma neurophilia</name>
    <dbReference type="NCBI Taxonomy" id="146866"/>
    <lineage>
        <taxon>Eukaryota</taxon>
        <taxon>Fungi</taxon>
        <taxon>Fungi incertae sedis</taxon>
        <taxon>Microsporidia</taxon>
        <taxon>Pseudoloma</taxon>
    </lineage>
</organism>
<evidence type="ECO:0000259" key="3">
    <source>
        <dbReference type="PROSITE" id="PS51635"/>
    </source>
</evidence>
<keyword evidence="2" id="KW-0442">Lipid degradation</keyword>
<dbReference type="Gene3D" id="3.40.1090.10">
    <property type="entry name" value="Cytosolic phospholipase A2 catalytic domain"/>
    <property type="match status" value="1"/>
</dbReference>
<gene>
    <name evidence="4" type="ORF">M153_8950001</name>
</gene>
<dbReference type="InterPro" id="IPR016035">
    <property type="entry name" value="Acyl_Trfase/lysoPLipase"/>
</dbReference>
<feature type="short sequence motif" description="GXSXG" evidence="2">
    <location>
        <begin position="132"/>
        <end position="136"/>
    </location>
</feature>
<dbReference type="GO" id="GO:0016042">
    <property type="term" value="P:lipid catabolic process"/>
    <property type="evidence" value="ECO:0007669"/>
    <property type="project" value="UniProtKB-UniRule"/>
</dbReference>
<name>A0A0R0LVY0_9MICR</name>
<keyword evidence="1 2" id="KW-0443">Lipid metabolism</keyword>
<evidence type="ECO:0000313" key="5">
    <source>
        <dbReference type="Proteomes" id="UP000051530"/>
    </source>
</evidence>
<feature type="active site" description="Nucleophile" evidence="2">
    <location>
        <position position="134"/>
    </location>
</feature>
<sequence length="407" mass="46609">LNRNCDFIVVGRRIPADYTIRIRYIGEDLEVQVNGRLFTVTPLKSDLSTDQRTFIYDRNDMLSIVSFIFDLNINLIFSSGGAKGPVHCGVLKYLQMMNFLVCENDLHRFVRNLQISQMKNDVPFVPIESLGGVSIGALCARFHLLGDAAENMKTYCSALTYRNIARTFLYESLSFTSPYDTFLEQILQQPEDKILADSSQNYGINNRTSTRKKNCSWWATCTDTNSNSPVVFCSDCYVKQMAENNNFISGIQVKYFCMKCHSLDELKILRATTSIRQFLKPTELQIRDINFKLIDGAYTLSLPVLFKNSIVIDISGLPSKSLIVGSIMKRDFHESFSYAGKIVKQIDKMPKIRPFQKKNKAVIYLKIEVNHFCLNFTEGFDDLVTTGFDHGRKRLKYFGGQSRRWSL</sequence>
<evidence type="ECO:0000256" key="1">
    <source>
        <dbReference type="ARBA" id="ARBA00023098"/>
    </source>
</evidence>
<dbReference type="AlphaFoldDB" id="A0A0R0LVY0"/>
<feature type="short sequence motif" description="DGA/G" evidence="2">
    <location>
        <begin position="295"/>
        <end position="297"/>
    </location>
</feature>
<dbReference type="InterPro" id="IPR002641">
    <property type="entry name" value="PNPLA_dom"/>
</dbReference>
<dbReference type="EMBL" id="LGUB01000343">
    <property type="protein sequence ID" value="KRH93418.1"/>
    <property type="molecule type" value="Genomic_DNA"/>
</dbReference>
<dbReference type="PROSITE" id="PS51635">
    <property type="entry name" value="PNPLA"/>
    <property type="match status" value="1"/>
</dbReference>
<proteinExistence type="predicted"/>
<comment type="caution">
    <text evidence="2">Lacks conserved residue(s) required for the propagation of feature annotation.</text>
</comment>
<dbReference type="SUPFAM" id="SSF52151">
    <property type="entry name" value="FabD/lysophospholipase-like"/>
    <property type="match status" value="1"/>
</dbReference>
<accession>A0A0R0LVY0</accession>
<dbReference type="VEuPathDB" id="MicrosporidiaDB:M153_8950001"/>
<evidence type="ECO:0000256" key="2">
    <source>
        <dbReference type="PROSITE-ProRule" id="PRU01161"/>
    </source>
</evidence>
<keyword evidence="2" id="KW-0378">Hydrolase</keyword>
<feature type="domain" description="PNPLA" evidence="3">
    <location>
        <begin position="75"/>
        <end position="308"/>
    </location>
</feature>
<keyword evidence="5" id="KW-1185">Reference proteome</keyword>
<comment type="caution">
    <text evidence="4">The sequence shown here is derived from an EMBL/GenBank/DDBJ whole genome shotgun (WGS) entry which is preliminary data.</text>
</comment>
<dbReference type="Proteomes" id="UP000051530">
    <property type="component" value="Unassembled WGS sequence"/>
</dbReference>
<evidence type="ECO:0000313" key="4">
    <source>
        <dbReference type="EMBL" id="KRH93418.1"/>
    </source>
</evidence>
<feature type="active site" description="Proton acceptor" evidence="2">
    <location>
        <position position="295"/>
    </location>
</feature>
<reference evidence="4 5" key="1">
    <citation type="submission" date="2015-07" db="EMBL/GenBank/DDBJ databases">
        <title>The genome of Pseudoloma neurophilia, a relevant intracellular parasite of the zebrafish.</title>
        <authorList>
            <person name="Ndikumana S."/>
            <person name="Pelin A."/>
            <person name="Sanders J."/>
            <person name="Corradi N."/>
        </authorList>
    </citation>
    <scope>NUCLEOTIDE SEQUENCE [LARGE SCALE GENOMIC DNA]</scope>
    <source>
        <strain evidence="4 5">MK1</strain>
    </source>
</reference>
<dbReference type="Pfam" id="PF01734">
    <property type="entry name" value="Patatin"/>
    <property type="match status" value="1"/>
</dbReference>
<dbReference type="GO" id="GO:0016787">
    <property type="term" value="F:hydrolase activity"/>
    <property type="evidence" value="ECO:0007669"/>
    <property type="project" value="UniProtKB-UniRule"/>
</dbReference>
<dbReference type="GO" id="GO:0046486">
    <property type="term" value="P:glycerolipid metabolic process"/>
    <property type="evidence" value="ECO:0007669"/>
    <property type="project" value="UniProtKB-ARBA"/>
</dbReference>
<protein>
    <recommendedName>
        <fullName evidence="3">PNPLA domain-containing protein</fullName>
    </recommendedName>
</protein>
<feature type="non-terminal residue" evidence="4">
    <location>
        <position position="1"/>
    </location>
</feature>